<feature type="signal peptide" evidence="2">
    <location>
        <begin position="1"/>
        <end position="22"/>
    </location>
</feature>
<dbReference type="EMBL" id="AP024702">
    <property type="protein sequence ID" value="BCX49454.1"/>
    <property type="molecule type" value="Genomic_DNA"/>
</dbReference>
<dbReference type="Proteomes" id="UP001374893">
    <property type="component" value="Chromosome"/>
</dbReference>
<name>A0ABM7RFZ6_9BACT</name>
<dbReference type="SUPFAM" id="SSF141072">
    <property type="entry name" value="CalX-like"/>
    <property type="match status" value="1"/>
</dbReference>
<dbReference type="InterPro" id="IPR038081">
    <property type="entry name" value="CalX-like_sf"/>
</dbReference>
<dbReference type="InterPro" id="IPR011050">
    <property type="entry name" value="Pectin_lyase_fold/virulence"/>
</dbReference>
<evidence type="ECO:0000256" key="2">
    <source>
        <dbReference type="SAM" id="SignalP"/>
    </source>
</evidence>
<reference evidence="3 4" key="1">
    <citation type="submission" date="2021-06" db="EMBL/GenBank/DDBJ databases">
        <title>Complete genome of Haloferula helveola possessing various polysaccharide degrading enzymes.</title>
        <authorList>
            <person name="Takami H."/>
            <person name="Huang C."/>
            <person name="Hamasaki K."/>
        </authorList>
    </citation>
    <scope>NUCLEOTIDE SEQUENCE [LARGE SCALE GENOMIC DNA]</scope>
    <source>
        <strain evidence="3 4">CN-1</strain>
    </source>
</reference>
<sequence>MKPELRHVLALSSTFCITGAHAATDLWTGGQADNIAWGQPANWDSGIHPAFDNAQEVIFYQLGAAHADRSNIGAHRIINKLTINENVDASMLIATENNGGAGQQLRFDGASAGIFIDAGAEGQVRIGEANAANEGQIRIFDGATFSGTGKGIDIVHNGTGELILSGTEVFNENGGASASVAKSGSGVLTIDGNNFLSGTLHVQNGRVNFNSDGSGGSAGITWILEDGVDIGNTSGGGANLGDVAGITILGAFDYVSEADRNLLIGNTGSTIFTLEANSTIDVGSGANANLQLEGVVAESGGSFSITKTGLGILRFRAPMNHTGGTIVSEGELHLGNDGVGTTATPGTGTVTINSPAVLVDRGGTNDRSWANVITGDGTLTKLDNHTLTLSGNSTFSGETIVDRGVLLLTGATTGGPSFYTINNEGTLAGDGGSTEGDIDASSGGALDPRKGGFAIGFDNVSLHDISTGTLAVEIDGVGDHDSLTVTGSLDITDTVLDTTGSDIVPPTASPITIIDGTTSPIIGTFAGLPEASTFVVNSQLFEITYLGGEGFDVVLTPLNDPVVEIAADSGEVTEGTPAGFTLNALPTPSGADITVNLSYSGLAEDGSDFTGVASIDILDGNPSADLDLTTIGDGVLEGAELLTVTIDSVSGAGSVVGLQDNASLVLLDGNSSPVDGDALAQTVIDAGSPVALADILVSDEAGGSSVVTGTSVEPAFIYRGLVNEVSFGDGFTGLDNSQNAAAQAGGSESGFVLSPNPSEPDGFSLEISFTPRAADVVGGGNHRHVWDLGGTANGTGLYLIDGIPYLVSKMNTNGAAAPVSLNDTDWDGNAICVPLSGSPLLANQRVSLAVRFLLDSVEYSLDGSAPTSVPLSNRNTLSNWHGNPDINFGEIDPDNGGRAALSTTAGDFEVGTYSSLTDGTSAVTYCRFWNKSDGSISATAGTAETVTATLTIRNWTSDATEGSLSASSGNGETYLNGVWTASGLASVNTALAAMEFIPGTAPVTVLDVTIDDQTSTGETTGTIIIANAAPNTVYVDDSFVAGRGDSITDADLGTGGDQGATYGYDAFRTLSEAVALVDPAGTIIMNDGDYSADGAQLPGTVTLQLTDTVGGVVIGSLGADEGTSIDIQGNDLTIGDDDPNTDFIDGPITGLGTLTKVGTCRLSLRGVNTFAGPLTVSDGFLRIGTLPGAPPLLGSLTSDIVVNSPGVVEFNASETNLTLTHSTLISGDGTVGATGPGTLILNGPANTFTGGFVLGFGINSDINEGAALGGQNGIVSISDPAQLGAGLIEARGAQLRTTVPGLVIAQDIDIYGGGLRLGGANDFELSGTITPVGNLRGIGNYGLEGRTFTLSGTLDTDGSGVTQPLVLDALEGADNGDFVITADIVGAGAFNTGSSFDDAVAACSGAHSYAGGSLLEGGTLLVNGTHTLGGPYNVNNTATLGGSGSIDALINVNAGGSLAPGTSVGSLAAQFGLNFGDNSTFEVEIDSSVPSSDSVFATVGDVSIGNTVALSVTDIAGSSSVLPIGTKLVLIDYTGVALSGEFDGLTEGATVTAGANSFTISYVDNSSTAVTLTAAGASSAYTVWASGFPGLVGGFEDDDDGDGVSNGAEWYFHNSDPTVAESLVSPLGSPTATGPGTYTFTHLRPVDSSGSTVTYEWSADLSTWTGSGGSEAGVTVDVVPGVTVPDADPDYETVTVTVTVTAGTPGAVFSRVNVTFP</sequence>
<protein>
    <submittedName>
        <fullName evidence="3">Uncharacterized protein</fullName>
    </submittedName>
</protein>
<dbReference type="RefSeq" id="WP_338686056.1">
    <property type="nucleotide sequence ID" value="NZ_AP024702.1"/>
</dbReference>
<evidence type="ECO:0000313" key="3">
    <source>
        <dbReference type="EMBL" id="BCX49454.1"/>
    </source>
</evidence>
<accession>A0ABM7RFZ6</accession>
<dbReference type="NCBIfam" id="TIGR02601">
    <property type="entry name" value="autotrns_rpt"/>
    <property type="match status" value="2"/>
</dbReference>
<organism evidence="3 4">
    <name type="scientific">Haloferula helveola</name>
    <dbReference type="NCBI Taxonomy" id="490095"/>
    <lineage>
        <taxon>Bacteria</taxon>
        <taxon>Pseudomonadati</taxon>
        <taxon>Verrucomicrobiota</taxon>
        <taxon>Verrucomicrobiia</taxon>
        <taxon>Verrucomicrobiales</taxon>
        <taxon>Verrucomicrobiaceae</taxon>
        <taxon>Haloferula</taxon>
    </lineage>
</organism>
<gene>
    <name evidence="3" type="ORF">HAHE_33620</name>
</gene>
<dbReference type="SUPFAM" id="SSF51126">
    <property type="entry name" value="Pectin lyase-like"/>
    <property type="match status" value="2"/>
</dbReference>
<dbReference type="InterPro" id="IPR013425">
    <property type="entry name" value="Autotrns_rpt"/>
</dbReference>
<dbReference type="Gene3D" id="2.60.40.2030">
    <property type="match status" value="1"/>
</dbReference>
<keyword evidence="1 2" id="KW-0732">Signal</keyword>
<keyword evidence="4" id="KW-1185">Reference proteome</keyword>
<proteinExistence type="predicted"/>
<dbReference type="Pfam" id="PF12951">
    <property type="entry name" value="PATR"/>
    <property type="match status" value="5"/>
</dbReference>
<evidence type="ECO:0000313" key="4">
    <source>
        <dbReference type="Proteomes" id="UP001374893"/>
    </source>
</evidence>
<feature type="chain" id="PRO_5045508320" evidence="2">
    <location>
        <begin position="23"/>
        <end position="1717"/>
    </location>
</feature>
<evidence type="ECO:0000256" key="1">
    <source>
        <dbReference type="ARBA" id="ARBA00022729"/>
    </source>
</evidence>